<feature type="compositionally biased region" description="Low complexity" evidence="5">
    <location>
        <begin position="41"/>
        <end position="55"/>
    </location>
</feature>
<evidence type="ECO:0000259" key="6">
    <source>
        <dbReference type="PROSITE" id="PS50178"/>
    </source>
</evidence>
<dbReference type="SMART" id="SM00064">
    <property type="entry name" value="FYVE"/>
    <property type="match status" value="1"/>
</dbReference>
<evidence type="ECO:0000313" key="7">
    <source>
        <dbReference type="EMBL" id="CAE8695353.1"/>
    </source>
</evidence>
<keyword evidence="1" id="KW-0479">Metal-binding</keyword>
<gene>
    <name evidence="7" type="ORF">PGLA2088_LOCUS29288</name>
</gene>
<evidence type="ECO:0000256" key="3">
    <source>
        <dbReference type="ARBA" id="ARBA00022833"/>
    </source>
</evidence>
<dbReference type="InterPro" id="IPR000306">
    <property type="entry name" value="Znf_FYVE"/>
</dbReference>
<evidence type="ECO:0000313" key="8">
    <source>
        <dbReference type="Proteomes" id="UP000626109"/>
    </source>
</evidence>
<reference evidence="7" key="1">
    <citation type="submission" date="2021-02" db="EMBL/GenBank/DDBJ databases">
        <authorList>
            <person name="Dougan E. K."/>
            <person name="Rhodes N."/>
            <person name="Thang M."/>
            <person name="Chan C."/>
        </authorList>
    </citation>
    <scope>NUCLEOTIDE SEQUENCE</scope>
</reference>
<proteinExistence type="predicted"/>
<dbReference type="InterPro" id="IPR052113">
    <property type="entry name" value="FYVE-type_Zinc_Finger"/>
</dbReference>
<name>A0A813KC99_POLGL</name>
<evidence type="ECO:0000256" key="2">
    <source>
        <dbReference type="ARBA" id="ARBA00022771"/>
    </source>
</evidence>
<evidence type="ECO:0000256" key="4">
    <source>
        <dbReference type="PROSITE-ProRule" id="PRU00091"/>
    </source>
</evidence>
<dbReference type="PANTHER" id="PTHR39490">
    <property type="entry name" value="ARRESTIN DOMAIN-CONTAINING PROTEIN D"/>
    <property type="match status" value="1"/>
</dbReference>
<dbReference type="Proteomes" id="UP000626109">
    <property type="component" value="Unassembled WGS sequence"/>
</dbReference>
<organism evidence="7 8">
    <name type="scientific">Polarella glacialis</name>
    <name type="common">Dinoflagellate</name>
    <dbReference type="NCBI Taxonomy" id="89957"/>
    <lineage>
        <taxon>Eukaryota</taxon>
        <taxon>Sar</taxon>
        <taxon>Alveolata</taxon>
        <taxon>Dinophyceae</taxon>
        <taxon>Suessiales</taxon>
        <taxon>Suessiaceae</taxon>
        <taxon>Polarella</taxon>
    </lineage>
</organism>
<dbReference type="Pfam" id="PF01363">
    <property type="entry name" value="FYVE"/>
    <property type="match status" value="1"/>
</dbReference>
<sequence>VRYHTPAADLYRRRLQARSEGREIEPLPSELRRVPLPPPSRCSSGSSLSTSSRRPVWTPDAEAPRCQLCRRDFSFFVRRHHCRKCGRCICAECSPGESMRPLFDLGYEAPCRHCKVCSPPAARVISGLAAS</sequence>
<dbReference type="GO" id="GO:0008270">
    <property type="term" value="F:zinc ion binding"/>
    <property type="evidence" value="ECO:0007669"/>
    <property type="project" value="UniProtKB-KW"/>
</dbReference>
<dbReference type="InterPro" id="IPR017455">
    <property type="entry name" value="Znf_FYVE-rel"/>
</dbReference>
<feature type="compositionally biased region" description="Basic and acidic residues" evidence="5">
    <location>
        <begin position="22"/>
        <end position="33"/>
    </location>
</feature>
<dbReference type="InterPro" id="IPR013083">
    <property type="entry name" value="Znf_RING/FYVE/PHD"/>
</dbReference>
<dbReference type="AlphaFoldDB" id="A0A813KC99"/>
<feature type="non-terminal residue" evidence="7">
    <location>
        <position position="1"/>
    </location>
</feature>
<comment type="caution">
    <text evidence="7">The sequence shown here is derived from an EMBL/GenBank/DDBJ whole genome shotgun (WGS) entry which is preliminary data.</text>
</comment>
<accession>A0A813KC99</accession>
<dbReference type="InterPro" id="IPR011011">
    <property type="entry name" value="Znf_FYVE_PHD"/>
</dbReference>
<dbReference type="PANTHER" id="PTHR39490:SF8">
    <property type="entry name" value="ZINC FINGER FYVE DOMAIN-CONTAINING PROTEIN 21"/>
    <property type="match status" value="1"/>
</dbReference>
<dbReference type="SUPFAM" id="SSF57903">
    <property type="entry name" value="FYVE/PHD zinc finger"/>
    <property type="match status" value="1"/>
</dbReference>
<protein>
    <recommendedName>
        <fullName evidence="6">FYVE-type domain-containing protein</fullName>
    </recommendedName>
</protein>
<evidence type="ECO:0000256" key="5">
    <source>
        <dbReference type="SAM" id="MobiDB-lite"/>
    </source>
</evidence>
<dbReference type="PROSITE" id="PS50178">
    <property type="entry name" value="ZF_FYVE"/>
    <property type="match status" value="1"/>
</dbReference>
<keyword evidence="2 4" id="KW-0863">Zinc-finger</keyword>
<dbReference type="EMBL" id="CAJNNW010028247">
    <property type="protein sequence ID" value="CAE8695353.1"/>
    <property type="molecule type" value="Genomic_DNA"/>
</dbReference>
<feature type="domain" description="FYVE-type" evidence="6">
    <location>
        <begin position="60"/>
        <end position="117"/>
    </location>
</feature>
<keyword evidence="3" id="KW-0862">Zinc</keyword>
<evidence type="ECO:0000256" key="1">
    <source>
        <dbReference type="ARBA" id="ARBA00022723"/>
    </source>
</evidence>
<dbReference type="Gene3D" id="3.30.40.10">
    <property type="entry name" value="Zinc/RING finger domain, C3HC4 (zinc finger)"/>
    <property type="match status" value="1"/>
</dbReference>
<feature type="region of interest" description="Disordered" evidence="5">
    <location>
        <begin position="22"/>
        <end position="59"/>
    </location>
</feature>